<dbReference type="OrthoDB" id="9769796at2"/>
<evidence type="ECO:0000313" key="4">
    <source>
        <dbReference type="EMBL" id="PWU68965.1"/>
    </source>
</evidence>
<keyword evidence="5" id="KW-1185">Reference proteome</keyword>
<dbReference type="PANTHER" id="PTHR37825:SF1">
    <property type="entry name" value="TRNA(MET) CYTIDINE ACETATE LIGASE"/>
    <property type="match status" value="1"/>
</dbReference>
<evidence type="ECO:0000256" key="2">
    <source>
        <dbReference type="ARBA" id="ARBA00022694"/>
    </source>
</evidence>
<dbReference type="InterPro" id="IPR014729">
    <property type="entry name" value="Rossmann-like_a/b/a_fold"/>
</dbReference>
<dbReference type="EC" id="6.3.4.-" evidence="3"/>
<reference evidence="4 5" key="1">
    <citation type="submission" date="2018-05" db="EMBL/GenBank/DDBJ databases">
        <title>Genomic analysis of Gracilibacillus dipsosauri DD1 reveals novel features of a salt-tolerant amylase.</title>
        <authorList>
            <person name="Deutch C.E."/>
            <person name="Yang S."/>
        </authorList>
    </citation>
    <scope>NUCLEOTIDE SEQUENCE [LARGE SCALE GENOMIC DNA]</scope>
    <source>
        <strain evidence="4 5">DD1</strain>
    </source>
</reference>
<dbReference type="Proteomes" id="UP000245624">
    <property type="component" value="Unassembled WGS sequence"/>
</dbReference>
<name>A0A317KZX0_9BACI</name>
<dbReference type="Gene3D" id="3.40.50.620">
    <property type="entry name" value="HUPs"/>
    <property type="match status" value="1"/>
</dbReference>
<comment type="caution">
    <text evidence="4">The sequence shown here is derived from an EMBL/GenBank/DDBJ whole genome shotgun (WGS) entry which is preliminary data.</text>
</comment>
<dbReference type="EMBL" id="QGTD01000008">
    <property type="protein sequence ID" value="PWU68965.1"/>
    <property type="molecule type" value="Genomic_DNA"/>
</dbReference>
<dbReference type="InterPro" id="IPR008513">
    <property type="entry name" value="tRNA(Met)_cyd_acetate_ligase"/>
</dbReference>
<keyword evidence="3" id="KW-0067">ATP-binding</keyword>
<keyword evidence="2 3" id="KW-0819">tRNA processing</keyword>
<evidence type="ECO:0000256" key="1">
    <source>
        <dbReference type="ARBA" id="ARBA00022598"/>
    </source>
</evidence>
<dbReference type="SUPFAM" id="SSF52374">
    <property type="entry name" value="Nucleotidylyl transferase"/>
    <property type="match status" value="1"/>
</dbReference>
<comment type="subcellular location">
    <subcellularLocation>
        <location evidence="3">Cytoplasm</location>
    </subcellularLocation>
</comment>
<keyword evidence="4" id="KW-0808">Transferase</keyword>
<keyword evidence="3" id="KW-0547">Nucleotide-binding</keyword>
<dbReference type="GO" id="GO:0000049">
    <property type="term" value="F:tRNA binding"/>
    <property type="evidence" value="ECO:0007669"/>
    <property type="project" value="UniProtKB-KW"/>
</dbReference>
<keyword evidence="1 3" id="KW-0436">Ligase</keyword>
<keyword evidence="3" id="KW-0694">RNA-binding</keyword>
<keyword evidence="3" id="KW-0963">Cytoplasm</keyword>
<evidence type="ECO:0000256" key="3">
    <source>
        <dbReference type="HAMAP-Rule" id="MF_01539"/>
    </source>
</evidence>
<feature type="binding site" evidence="3">
    <location>
        <position position="162"/>
    </location>
    <ligand>
        <name>ATP</name>
        <dbReference type="ChEBI" id="CHEBI:30616"/>
    </ligand>
</feature>
<comment type="catalytic activity">
    <reaction evidence="3">
        <text>cytidine(34) in elongator tRNA(Met) + acetate + ATP = N(4)-acetylcytidine(34) in elongator tRNA(Met) + AMP + diphosphate</text>
        <dbReference type="Rhea" id="RHEA:58144"/>
        <dbReference type="Rhea" id="RHEA-COMP:10693"/>
        <dbReference type="Rhea" id="RHEA-COMP:10694"/>
        <dbReference type="ChEBI" id="CHEBI:30089"/>
        <dbReference type="ChEBI" id="CHEBI:30616"/>
        <dbReference type="ChEBI" id="CHEBI:33019"/>
        <dbReference type="ChEBI" id="CHEBI:74900"/>
        <dbReference type="ChEBI" id="CHEBI:82748"/>
        <dbReference type="ChEBI" id="CHEBI:456215"/>
    </reaction>
</comment>
<dbReference type="HAMAP" id="MF_01539">
    <property type="entry name" value="TmcAL"/>
    <property type="match status" value="1"/>
</dbReference>
<comment type="similarity">
    <text evidence="3">Belongs to the TmcAL family.</text>
</comment>
<feature type="binding site" evidence="3">
    <location>
        <begin position="187"/>
        <end position="188"/>
    </location>
    <ligand>
        <name>ATP</name>
        <dbReference type="ChEBI" id="CHEBI:30616"/>
    </ligand>
</feature>
<dbReference type="GO" id="GO:0005524">
    <property type="term" value="F:ATP binding"/>
    <property type="evidence" value="ECO:0007669"/>
    <property type="project" value="UniProtKB-KW"/>
</dbReference>
<dbReference type="PANTHER" id="PTHR37825">
    <property type="entry name" value="TRNA(MET) CYTIDINE ACETATE LIGASE"/>
    <property type="match status" value="1"/>
</dbReference>
<dbReference type="GO" id="GO:0016740">
    <property type="term" value="F:transferase activity"/>
    <property type="evidence" value="ECO:0007669"/>
    <property type="project" value="UniProtKB-KW"/>
</dbReference>
<dbReference type="GO" id="GO:0016879">
    <property type="term" value="F:ligase activity, forming carbon-nitrogen bonds"/>
    <property type="evidence" value="ECO:0007669"/>
    <property type="project" value="UniProtKB-UniRule"/>
</dbReference>
<comment type="function">
    <text evidence="3">Catalyzes the formation of N(4)-acetylcytidine (ac(4)C) at the wobble position of elongator tRNA(Met), using acetate and ATP as substrates. First activates an acetate ion to form acetyladenylate (Ac-AMP) and then transfers the acetyl group to tRNA to form ac(4)C34.</text>
</comment>
<sequence>MKACGLIVEYNPFHNGHLYHARKAKEISNADCTIAVMSGNFLQRGEPAIIDKFSRAKIAVEQGIDLVVELPYYYAVQHSELFAKGAITLLSALKVHSVCFGSEHGDIAGFNQILGLLSNHQDTYITYFKQALTEGNSYPKAHEKAFYRIGGKDLPVDIAKPNNILGFQYVHSINEIDRSITPLTIQRIQNDYHDQVISEPIASATSIRNELLKEKLPDKILKTTIPNTTRRILLEYKKDHSYWHDWEKYFPLLRYRILTMTADEISGIHGVVEGLEHRLINAAKEAISFESFMKAIKTKRYTWTSLQRVCTHILTNTTKQEIIAKIHTEMEPIRILAMSSVGQQYLNQNKKQISASVYTSIKKPYPNHLLDERLAAAYYSILPIQSQQEQIAQDYMPPYRL</sequence>
<dbReference type="RefSeq" id="WP_054787606.1">
    <property type="nucleotide sequence ID" value="NZ_QGTD01000008.1"/>
</dbReference>
<dbReference type="GO" id="GO:0006400">
    <property type="term" value="P:tRNA modification"/>
    <property type="evidence" value="ECO:0007669"/>
    <property type="project" value="UniProtKB-UniRule"/>
</dbReference>
<feature type="binding site" evidence="3">
    <location>
        <position position="101"/>
    </location>
    <ligand>
        <name>ATP</name>
        <dbReference type="ChEBI" id="CHEBI:30616"/>
    </ligand>
</feature>
<evidence type="ECO:0000313" key="5">
    <source>
        <dbReference type="Proteomes" id="UP000245624"/>
    </source>
</evidence>
<protein>
    <recommendedName>
        <fullName evidence="3">tRNA(Met) cytidine acetate ligase</fullName>
        <ecNumber evidence="3">6.3.4.-</ecNumber>
    </recommendedName>
</protein>
<proteinExistence type="inferred from homology"/>
<dbReference type="AlphaFoldDB" id="A0A317KZX0"/>
<dbReference type="Pfam" id="PF05636">
    <property type="entry name" value="HIGH_NTase1"/>
    <property type="match status" value="1"/>
</dbReference>
<accession>A0A317KZX0</accession>
<organism evidence="4 5">
    <name type="scientific">Gracilibacillus dipsosauri</name>
    <dbReference type="NCBI Taxonomy" id="178340"/>
    <lineage>
        <taxon>Bacteria</taxon>
        <taxon>Bacillati</taxon>
        <taxon>Bacillota</taxon>
        <taxon>Bacilli</taxon>
        <taxon>Bacillales</taxon>
        <taxon>Bacillaceae</taxon>
        <taxon>Gracilibacillus</taxon>
    </lineage>
</organism>
<gene>
    <name evidence="3" type="primary">tmcAL</name>
    <name evidence="4" type="ORF">DLJ74_11170</name>
</gene>
<dbReference type="GO" id="GO:0005737">
    <property type="term" value="C:cytoplasm"/>
    <property type="evidence" value="ECO:0007669"/>
    <property type="project" value="UniProtKB-SubCell"/>
</dbReference>
<dbReference type="NCBIfam" id="NF010191">
    <property type="entry name" value="PRK13670.1"/>
    <property type="match status" value="1"/>
</dbReference>
<keyword evidence="3" id="KW-0820">tRNA-binding</keyword>
<feature type="binding site" evidence="3">
    <location>
        <begin position="7"/>
        <end position="20"/>
    </location>
    <ligand>
        <name>ATP</name>
        <dbReference type="ChEBI" id="CHEBI:30616"/>
    </ligand>
</feature>